<dbReference type="InParanoid" id="A0A165PG71"/>
<sequence>MYRVAARAALAASRRSAPRALARRTLATEAQPLEWTKEQQKEFIREHGVPAFVEAVMDSRVAQTEAEAEAVEHRTPVEILVETYEHTLGLLASGAFPETSVYRQSVEAITRRKLDAVRKAGSDPASVEDALRSIGEIGLGGLTANEGIEGAIDTATDELRTAENMAQWKAFEPLEEAPPPRQWEYFK</sequence>
<comment type="similarity">
    <text evidence="2">Belongs to the complex I NDUFA5 subunit family.</text>
</comment>
<name>A0A165PG71_EXIGL</name>
<evidence type="ECO:0000256" key="1">
    <source>
        <dbReference type="ARBA" id="ARBA00004443"/>
    </source>
</evidence>
<evidence type="ECO:0000256" key="7">
    <source>
        <dbReference type="ARBA" id="ARBA00023128"/>
    </source>
</evidence>
<dbReference type="GO" id="GO:0005743">
    <property type="term" value="C:mitochondrial inner membrane"/>
    <property type="evidence" value="ECO:0007669"/>
    <property type="project" value="UniProtKB-SubCell"/>
</dbReference>
<comment type="subcellular location">
    <subcellularLocation>
        <location evidence="1">Mitochondrion inner membrane</location>
        <topology evidence="1">Peripheral membrane protein</topology>
        <orientation evidence="1">Matrix side</orientation>
    </subcellularLocation>
</comment>
<dbReference type="EMBL" id="KV425890">
    <property type="protein sequence ID" value="KZW02136.1"/>
    <property type="molecule type" value="Genomic_DNA"/>
</dbReference>
<dbReference type="PANTHER" id="PTHR12653:SF0">
    <property type="entry name" value="NADH DEHYDROGENASE [UBIQUINONE] 1 ALPHA SUBCOMPLEX SUBUNIT 5"/>
    <property type="match status" value="1"/>
</dbReference>
<evidence type="ECO:0000256" key="8">
    <source>
        <dbReference type="ARBA" id="ARBA00023136"/>
    </source>
</evidence>
<keyword evidence="5" id="KW-0999">Mitochondrion inner membrane</keyword>
<keyword evidence="6" id="KW-0249">Electron transport</keyword>
<dbReference type="OrthoDB" id="286811at2759"/>
<dbReference type="GO" id="GO:0022904">
    <property type="term" value="P:respiratory electron transport chain"/>
    <property type="evidence" value="ECO:0007669"/>
    <property type="project" value="InterPro"/>
</dbReference>
<evidence type="ECO:0000256" key="4">
    <source>
        <dbReference type="ARBA" id="ARBA00022660"/>
    </source>
</evidence>
<evidence type="ECO:0000313" key="9">
    <source>
        <dbReference type="EMBL" id="KZW02136.1"/>
    </source>
</evidence>
<evidence type="ECO:0000256" key="5">
    <source>
        <dbReference type="ARBA" id="ARBA00022792"/>
    </source>
</evidence>
<dbReference type="InterPro" id="IPR006806">
    <property type="entry name" value="NDUFA5"/>
</dbReference>
<dbReference type="STRING" id="1314781.A0A165PG71"/>
<evidence type="ECO:0000256" key="2">
    <source>
        <dbReference type="ARBA" id="ARBA00010261"/>
    </source>
</evidence>
<accession>A0A165PG71</accession>
<dbReference type="Pfam" id="PF04716">
    <property type="entry name" value="ETC_C1_NDUFA5"/>
    <property type="match status" value="1"/>
</dbReference>
<evidence type="ECO:0000256" key="6">
    <source>
        <dbReference type="ARBA" id="ARBA00022982"/>
    </source>
</evidence>
<keyword evidence="10" id="KW-1185">Reference proteome</keyword>
<dbReference type="AlphaFoldDB" id="A0A165PG71"/>
<dbReference type="PANTHER" id="PTHR12653">
    <property type="entry name" value="NADH-UBIQUINONE OXIDOREDUCTASE 13 KD-B SUBUNIT"/>
    <property type="match status" value="1"/>
</dbReference>
<dbReference type="Proteomes" id="UP000077266">
    <property type="component" value="Unassembled WGS sequence"/>
</dbReference>
<proteinExistence type="inferred from homology"/>
<organism evidence="9 10">
    <name type="scientific">Exidia glandulosa HHB12029</name>
    <dbReference type="NCBI Taxonomy" id="1314781"/>
    <lineage>
        <taxon>Eukaryota</taxon>
        <taxon>Fungi</taxon>
        <taxon>Dikarya</taxon>
        <taxon>Basidiomycota</taxon>
        <taxon>Agaricomycotina</taxon>
        <taxon>Agaricomycetes</taxon>
        <taxon>Auriculariales</taxon>
        <taxon>Exidiaceae</taxon>
        <taxon>Exidia</taxon>
    </lineage>
</organism>
<reference evidence="9 10" key="1">
    <citation type="journal article" date="2016" name="Mol. Biol. Evol.">
        <title>Comparative Genomics of Early-Diverging Mushroom-Forming Fungi Provides Insights into the Origins of Lignocellulose Decay Capabilities.</title>
        <authorList>
            <person name="Nagy L.G."/>
            <person name="Riley R."/>
            <person name="Tritt A."/>
            <person name="Adam C."/>
            <person name="Daum C."/>
            <person name="Floudas D."/>
            <person name="Sun H."/>
            <person name="Yadav J.S."/>
            <person name="Pangilinan J."/>
            <person name="Larsson K.H."/>
            <person name="Matsuura K."/>
            <person name="Barry K."/>
            <person name="Labutti K."/>
            <person name="Kuo R."/>
            <person name="Ohm R.A."/>
            <person name="Bhattacharya S.S."/>
            <person name="Shirouzu T."/>
            <person name="Yoshinaga Y."/>
            <person name="Martin F.M."/>
            <person name="Grigoriev I.V."/>
            <person name="Hibbett D.S."/>
        </authorList>
    </citation>
    <scope>NUCLEOTIDE SEQUENCE [LARGE SCALE GENOMIC DNA]</scope>
    <source>
        <strain evidence="9 10">HHB12029</strain>
    </source>
</reference>
<evidence type="ECO:0000256" key="3">
    <source>
        <dbReference type="ARBA" id="ARBA00022448"/>
    </source>
</evidence>
<keyword evidence="4" id="KW-0679">Respiratory chain</keyword>
<keyword evidence="7" id="KW-0496">Mitochondrion</keyword>
<evidence type="ECO:0000313" key="10">
    <source>
        <dbReference type="Proteomes" id="UP000077266"/>
    </source>
</evidence>
<protein>
    <submittedName>
        <fullName evidence="9">Uncharacterized protein</fullName>
    </submittedName>
</protein>
<keyword evidence="8" id="KW-0472">Membrane</keyword>
<keyword evidence="3" id="KW-0813">Transport</keyword>
<gene>
    <name evidence="9" type="ORF">EXIGLDRAFT_829682</name>
</gene>